<comment type="catalytic activity">
    <reaction evidence="15">
        <text>cholesterol + NADH + O2 + H(+) = 7-dehydrocholesterol + NAD(+) + 2 H2O</text>
        <dbReference type="Rhea" id="RHEA:51644"/>
        <dbReference type="ChEBI" id="CHEBI:15377"/>
        <dbReference type="ChEBI" id="CHEBI:15378"/>
        <dbReference type="ChEBI" id="CHEBI:15379"/>
        <dbReference type="ChEBI" id="CHEBI:16113"/>
        <dbReference type="ChEBI" id="CHEBI:17759"/>
        <dbReference type="ChEBI" id="CHEBI:57540"/>
        <dbReference type="ChEBI" id="CHEBI:57945"/>
        <dbReference type="EC" id="1.14.19.21"/>
    </reaction>
    <physiologicalReaction direction="left-to-right" evidence="15">
        <dbReference type="Rhea" id="RHEA:51645"/>
    </physiologicalReaction>
</comment>
<feature type="transmembrane region" description="Helical" evidence="17">
    <location>
        <begin position="179"/>
        <end position="204"/>
    </location>
</feature>
<evidence type="ECO:0000256" key="15">
    <source>
        <dbReference type="ARBA" id="ARBA00047853"/>
    </source>
</evidence>
<organism evidence="19 20">
    <name type="scientific">Modicella reniformis</name>
    <dbReference type="NCBI Taxonomy" id="1440133"/>
    <lineage>
        <taxon>Eukaryota</taxon>
        <taxon>Fungi</taxon>
        <taxon>Fungi incertae sedis</taxon>
        <taxon>Mucoromycota</taxon>
        <taxon>Mortierellomycotina</taxon>
        <taxon>Mortierellomycetes</taxon>
        <taxon>Mortierellales</taxon>
        <taxon>Mortierellaceae</taxon>
        <taxon>Modicella</taxon>
    </lineage>
</organism>
<dbReference type="InterPro" id="IPR017941">
    <property type="entry name" value="Rieske_2Fe-2S"/>
</dbReference>
<dbReference type="GO" id="GO:0005737">
    <property type="term" value="C:cytoplasm"/>
    <property type="evidence" value="ECO:0007669"/>
    <property type="project" value="TreeGrafter"/>
</dbReference>
<keyword evidence="20" id="KW-1185">Reference proteome</keyword>
<keyword evidence="6" id="KW-0479">Metal-binding</keyword>
<feature type="transmembrane region" description="Helical" evidence="17">
    <location>
        <begin position="350"/>
        <end position="367"/>
    </location>
</feature>
<comment type="catalytic activity">
    <reaction evidence="16">
        <text>cholesterol + NADPH + O2 + H(+) = 7-dehydrocholesterol + NADP(+) + 2 H2O</text>
        <dbReference type="Rhea" id="RHEA:45024"/>
        <dbReference type="ChEBI" id="CHEBI:15377"/>
        <dbReference type="ChEBI" id="CHEBI:15378"/>
        <dbReference type="ChEBI" id="CHEBI:15379"/>
        <dbReference type="ChEBI" id="CHEBI:16113"/>
        <dbReference type="ChEBI" id="CHEBI:17759"/>
        <dbReference type="ChEBI" id="CHEBI:57783"/>
        <dbReference type="ChEBI" id="CHEBI:58349"/>
        <dbReference type="EC" id="1.14.19.21"/>
    </reaction>
    <physiologicalReaction direction="left-to-right" evidence="16">
        <dbReference type="Rhea" id="RHEA:45025"/>
    </physiologicalReaction>
</comment>
<dbReference type="PROSITE" id="PS51296">
    <property type="entry name" value="RIESKE"/>
    <property type="match status" value="1"/>
</dbReference>
<evidence type="ECO:0000256" key="1">
    <source>
        <dbReference type="ARBA" id="ARBA00001962"/>
    </source>
</evidence>
<dbReference type="EC" id="1.14.19.21" evidence="14"/>
<gene>
    <name evidence="19" type="ORF">BGZ65_007695</name>
</gene>
<proteinExistence type="inferred from homology"/>
<dbReference type="SUPFAM" id="SSF50022">
    <property type="entry name" value="ISP domain"/>
    <property type="match status" value="1"/>
</dbReference>
<protein>
    <recommendedName>
        <fullName evidence="14">cholesterol 7-desaturase</fullName>
        <ecNumber evidence="14">1.14.19.21</ecNumber>
    </recommendedName>
</protein>
<comment type="cofactor">
    <cofactor evidence="1">
        <name>Fe cation</name>
        <dbReference type="ChEBI" id="CHEBI:24875"/>
    </cofactor>
</comment>
<feature type="domain" description="Rieske" evidence="18">
    <location>
        <begin position="406"/>
        <end position="510"/>
    </location>
</feature>
<evidence type="ECO:0000259" key="18">
    <source>
        <dbReference type="PROSITE" id="PS51296"/>
    </source>
</evidence>
<keyword evidence="11 17" id="KW-0472">Membrane</keyword>
<name>A0A9P6J742_9FUNG</name>
<evidence type="ECO:0000256" key="6">
    <source>
        <dbReference type="ARBA" id="ARBA00022723"/>
    </source>
</evidence>
<evidence type="ECO:0000256" key="5">
    <source>
        <dbReference type="ARBA" id="ARBA00022714"/>
    </source>
</evidence>
<keyword evidence="7 17" id="KW-1133">Transmembrane helix</keyword>
<evidence type="ECO:0000256" key="13">
    <source>
        <dbReference type="ARBA" id="ARBA00025729"/>
    </source>
</evidence>
<dbReference type="InterPro" id="IPR045605">
    <property type="entry name" value="KshA-like_C"/>
</dbReference>
<accession>A0A9P6J742</accession>
<comment type="similarity">
    <text evidence="13">Belongs to the cholesterol 7-desaturase family.</text>
</comment>
<keyword evidence="4 17" id="KW-0812">Transmembrane</keyword>
<evidence type="ECO:0000256" key="10">
    <source>
        <dbReference type="ARBA" id="ARBA00023014"/>
    </source>
</evidence>
<comment type="pathway">
    <text evidence="12">Steroid hormone biosynthesis; dafachronic acid biosynthesis.</text>
</comment>
<evidence type="ECO:0000313" key="20">
    <source>
        <dbReference type="Proteomes" id="UP000749646"/>
    </source>
</evidence>
<evidence type="ECO:0000256" key="8">
    <source>
        <dbReference type="ARBA" id="ARBA00023002"/>
    </source>
</evidence>
<dbReference type="GO" id="GO:0046872">
    <property type="term" value="F:metal ion binding"/>
    <property type="evidence" value="ECO:0007669"/>
    <property type="project" value="UniProtKB-KW"/>
</dbReference>
<keyword evidence="5" id="KW-0001">2Fe-2S</keyword>
<feature type="transmembrane region" description="Helical" evidence="17">
    <location>
        <begin position="216"/>
        <end position="237"/>
    </location>
</feature>
<reference evidence="19" key="1">
    <citation type="journal article" date="2020" name="Fungal Divers.">
        <title>Resolving the Mortierellaceae phylogeny through synthesis of multi-gene phylogenetics and phylogenomics.</title>
        <authorList>
            <person name="Vandepol N."/>
            <person name="Liber J."/>
            <person name="Desiro A."/>
            <person name="Na H."/>
            <person name="Kennedy M."/>
            <person name="Barry K."/>
            <person name="Grigoriev I.V."/>
            <person name="Miller A.N."/>
            <person name="O'Donnell K."/>
            <person name="Stajich J.E."/>
            <person name="Bonito G."/>
        </authorList>
    </citation>
    <scope>NUCLEOTIDE SEQUENCE</scope>
    <source>
        <strain evidence="19">MES-2147</strain>
    </source>
</reference>
<evidence type="ECO:0000313" key="19">
    <source>
        <dbReference type="EMBL" id="KAF9962834.1"/>
    </source>
</evidence>
<feature type="transmembrane region" description="Helical" evidence="17">
    <location>
        <begin position="286"/>
        <end position="304"/>
    </location>
</feature>
<dbReference type="Pfam" id="PF19298">
    <property type="entry name" value="KshA_C"/>
    <property type="match status" value="1"/>
</dbReference>
<evidence type="ECO:0000256" key="14">
    <source>
        <dbReference type="ARBA" id="ARBA00026095"/>
    </source>
</evidence>
<comment type="pathway">
    <text evidence="3">Hormone biosynthesis.</text>
</comment>
<evidence type="ECO:0000256" key="4">
    <source>
        <dbReference type="ARBA" id="ARBA00022692"/>
    </source>
</evidence>
<evidence type="ECO:0000256" key="11">
    <source>
        <dbReference type="ARBA" id="ARBA00023136"/>
    </source>
</evidence>
<evidence type="ECO:0000256" key="12">
    <source>
        <dbReference type="ARBA" id="ARBA00025712"/>
    </source>
</evidence>
<keyword evidence="9" id="KW-0408">Iron</keyword>
<dbReference type="Gene3D" id="3.90.380.10">
    <property type="entry name" value="Naphthalene 1,2-dioxygenase Alpha Subunit, Chain A, domain 1"/>
    <property type="match status" value="1"/>
</dbReference>
<dbReference type="PANTHER" id="PTHR21266">
    <property type="entry name" value="IRON-SULFUR DOMAIN CONTAINING PROTEIN"/>
    <property type="match status" value="1"/>
</dbReference>
<evidence type="ECO:0000256" key="17">
    <source>
        <dbReference type="SAM" id="Phobius"/>
    </source>
</evidence>
<feature type="transmembrane region" description="Helical" evidence="17">
    <location>
        <begin position="137"/>
        <end position="158"/>
    </location>
</feature>
<dbReference type="OrthoDB" id="426882at2759"/>
<dbReference type="EMBL" id="JAAAHW010006351">
    <property type="protein sequence ID" value="KAF9962834.1"/>
    <property type="molecule type" value="Genomic_DNA"/>
</dbReference>
<dbReference type="GO" id="GO:0016020">
    <property type="term" value="C:membrane"/>
    <property type="evidence" value="ECO:0007669"/>
    <property type="project" value="UniProtKB-SubCell"/>
</dbReference>
<dbReference type="InterPro" id="IPR036922">
    <property type="entry name" value="Rieske_2Fe-2S_sf"/>
</dbReference>
<dbReference type="GO" id="GO:0170056">
    <property type="term" value="F:cholesterol 7-desaturase [NAD(P)H] activity"/>
    <property type="evidence" value="ECO:0007669"/>
    <property type="project" value="UniProtKB-EC"/>
</dbReference>
<keyword evidence="10" id="KW-0411">Iron-sulfur</keyword>
<comment type="subcellular location">
    <subcellularLocation>
        <location evidence="2">Membrane</location>
    </subcellularLocation>
</comment>
<dbReference type="Pfam" id="PF00355">
    <property type="entry name" value="Rieske"/>
    <property type="match status" value="1"/>
</dbReference>
<evidence type="ECO:0000256" key="2">
    <source>
        <dbReference type="ARBA" id="ARBA00004370"/>
    </source>
</evidence>
<evidence type="ECO:0000256" key="9">
    <source>
        <dbReference type="ARBA" id="ARBA00023004"/>
    </source>
</evidence>
<feature type="transmembrane region" description="Helical" evidence="17">
    <location>
        <begin position="310"/>
        <end position="329"/>
    </location>
</feature>
<dbReference type="InterPro" id="IPR050584">
    <property type="entry name" value="Cholesterol_7-desaturase"/>
</dbReference>
<dbReference type="SUPFAM" id="SSF55961">
    <property type="entry name" value="Bet v1-like"/>
    <property type="match status" value="1"/>
</dbReference>
<dbReference type="GO" id="GO:0051537">
    <property type="term" value="F:2 iron, 2 sulfur cluster binding"/>
    <property type="evidence" value="ECO:0007669"/>
    <property type="project" value="UniProtKB-KW"/>
</dbReference>
<evidence type="ECO:0000256" key="7">
    <source>
        <dbReference type="ARBA" id="ARBA00022989"/>
    </source>
</evidence>
<feature type="transmembrane region" description="Helical" evidence="17">
    <location>
        <begin position="40"/>
        <end position="58"/>
    </location>
</feature>
<feature type="transmembrane region" description="Helical" evidence="17">
    <location>
        <begin position="6"/>
        <end position="28"/>
    </location>
</feature>
<keyword evidence="8" id="KW-0560">Oxidoreductase</keyword>
<dbReference type="GO" id="GO:0008203">
    <property type="term" value="P:cholesterol metabolic process"/>
    <property type="evidence" value="ECO:0007669"/>
    <property type="project" value="InterPro"/>
</dbReference>
<dbReference type="Proteomes" id="UP000749646">
    <property type="component" value="Unassembled WGS sequence"/>
</dbReference>
<evidence type="ECO:0000256" key="3">
    <source>
        <dbReference type="ARBA" id="ARBA00004972"/>
    </source>
</evidence>
<comment type="caution">
    <text evidence="19">The sequence shown here is derived from an EMBL/GenBank/DDBJ whole genome shotgun (WGS) entry which is preliminary data.</text>
</comment>
<dbReference type="AlphaFoldDB" id="A0A9P6J742"/>
<dbReference type="Gene3D" id="2.102.10.10">
    <property type="entry name" value="Rieske [2Fe-2S] iron-sulphur domain"/>
    <property type="match status" value="1"/>
</dbReference>
<sequence length="735" mass="82573">MLFFWLAVILPPTLVFAYVALSGLVLLAHSALRNPKSRRLGSSLVVLIIISAYLLSFHEASRPIWKDFIGPFISQVLMQLGSIALGSSTSSLPGSGSAAALTLSSSSSLGTGTGQNNNWLGESTQVLLPIIEREASASHLVALSLGLFMSSYVTSMTNSLKSRKIPKHMYSFADTSFRIVLSLEFYLGAVLWFRFCLAPVVAYLGLTDHRAANIEWMGTLVLGFSHTTAFAFGNFLYQDYYRRGFDKKPEYAFIKYYSTYGSIFVIGRMTSQILCSMKPCSRDGEALLMLAIYSLAFLHVTIVNETFHNIVWPLITIGSFAVFFLDAYIAPLVDQVSMVLMAPVNTAPPLIMVLLISLLAVSCGHYFHNHYQSAQSSEDMSAAYEQIHDQKRRAGQFPPPFPNGWYKLARSSDVKSGEVISVNGLGRAFAVFRGETDEEVHVLDALCPHLGANMAIGGVVEGNAVRCPFHGWKFDGNSGACIEIPYAKSIPNLARTKRWTHREFAGVIVVWYDAEEREPMYEPVPFPLAEGTFRKVGYRHGTLPMHIQDFAENASDWMHFSLLHDSLSIPILDRFFYVTHRTECNYNPETNPYNFVFNDYPSVLSIFSDKPIESAKAMAQVEFTGPGGLVYFRFFTPKGQVVIVKSFLPVGEKGLQLTMEDEAYAENSVPWLVAKHIIREANKAFDDDIFVWRHKTYLHKPLFVKEDAPVKQFRDYYKKFYSPNSRTYAHDRLDW</sequence>
<evidence type="ECO:0000256" key="16">
    <source>
        <dbReference type="ARBA" id="ARBA00049548"/>
    </source>
</evidence>
<dbReference type="PANTHER" id="PTHR21266:SF32">
    <property type="entry name" value="CHOLESTEROL 7-DESATURASE NVD"/>
    <property type="match status" value="1"/>
</dbReference>